<keyword evidence="3" id="KW-1185">Reference proteome</keyword>
<feature type="non-terminal residue" evidence="2">
    <location>
        <position position="91"/>
    </location>
</feature>
<reference evidence="3" key="2">
    <citation type="submission" date="2015-01" db="EMBL/GenBank/DDBJ databases">
        <title>Evolutionary Origins and Diversification of the Mycorrhizal Mutualists.</title>
        <authorList>
            <consortium name="DOE Joint Genome Institute"/>
            <consortium name="Mycorrhizal Genomics Consortium"/>
            <person name="Kohler A."/>
            <person name="Kuo A."/>
            <person name="Nagy L.G."/>
            <person name="Floudas D."/>
            <person name="Copeland A."/>
            <person name="Barry K.W."/>
            <person name="Cichocki N."/>
            <person name="Veneault-Fourrey C."/>
            <person name="LaButti K."/>
            <person name="Lindquist E.A."/>
            <person name="Lipzen A."/>
            <person name="Lundell T."/>
            <person name="Morin E."/>
            <person name="Murat C."/>
            <person name="Riley R."/>
            <person name="Ohm R."/>
            <person name="Sun H."/>
            <person name="Tunlid A."/>
            <person name="Henrissat B."/>
            <person name="Grigoriev I.V."/>
            <person name="Hibbett D.S."/>
            <person name="Martin F."/>
        </authorList>
    </citation>
    <scope>NUCLEOTIDE SEQUENCE [LARGE SCALE GENOMIC DNA]</scope>
    <source>
        <strain evidence="3">Ve08.2h10</strain>
    </source>
</reference>
<dbReference type="InParanoid" id="A0A0D0DER0"/>
<protein>
    <submittedName>
        <fullName evidence="2">Uncharacterized protein</fullName>
    </submittedName>
</protein>
<evidence type="ECO:0000313" key="3">
    <source>
        <dbReference type="Proteomes" id="UP000054538"/>
    </source>
</evidence>
<organism evidence="2 3">
    <name type="scientific">Paxillus rubicundulus Ve08.2h10</name>
    <dbReference type="NCBI Taxonomy" id="930991"/>
    <lineage>
        <taxon>Eukaryota</taxon>
        <taxon>Fungi</taxon>
        <taxon>Dikarya</taxon>
        <taxon>Basidiomycota</taxon>
        <taxon>Agaricomycotina</taxon>
        <taxon>Agaricomycetes</taxon>
        <taxon>Agaricomycetidae</taxon>
        <taxon>Boletales</taxon>
        <taxon>Paxilineae</taxon>
        <taxon>Paxillaceae</taxon>
        <taxon>Paxillus</taxon>
    </lineage>
</organism>
<evidence type="ECO:0000256" key="1">
    <source>
        <dbReference type="SAM" id="MobiDB-lite"/>
    </source>
</evidence>
<dbReference type="AlphaFoldDB" id="A0A0D0DER0"/>
<dbReference type="HOGENOM" id="CLU_131643_0_0_1"/>
<name>A0A0D0DER0_9AGAM</name>
<dbReference type="Proteomes" id="UP000054538">
    <property type="component" value="Unassembled WGS sequence"/>
</dbReference>
<sequence length="91" mass="10454">RSMSLSKCPLSPPTREQTDAAYPKRPWPFQNEYYSNAYAGPLTPNAPIILPICAICLGQHRHTMPVVQCLARRTWDDKYDTYCERINKAIL</sequence>
<dbReference type="OrthoDB" id="2158839at2759"/>
<accession>A0A0D0DER0</accession>
<dbReference type="EMBL" id="KN826289">
    <property type="protein sequence ID" value="KIK79409.1"/>
    <property type="molecule type" value="Genomic_DNA"/>
</dbReference>
<proteinExistence type="predicted"/>
<gene>
    <name evidence="2" type="ORF">PAXRUDRAFT_41961</name>
</gene>
<reference evidence="2 3" key="1">
    <citation type="submission" date="2014-04" db="EMBL/GenBank/DDBJ databases">
        <authorList>
            <consortium name="DOE Joint Genome Institute"/>
            <person name="Kuo A."/>
            <person name="Kohler A."/>
            <person name="Jargeat P."/>
            <person name="Nagy L.G."/>
            <person name="Floudas D."/>
            <person name="Copeland A."/>
            <person name="Barry K.W."/>
            <person name="Cichocki N."/>
            <person name="Veneault-Fourrey C."/>
            <person name="LaButti K."/>
            <person name="Lindquist E.A."/>
            <person name="Lipzen A."/>
            <person name="Lundell T."/>
            <person name="Morin E."/>
            <person name="Murat C."/>
            <person name="Sun H."/>
            <person name="Tunlid A."/>
            <person name="Henrissat B."/>
            <person name="Grigoriev I.V."/>
            <person name="Hibbett D.S."/>
            <person name="Martin F."/>
            <person name="Nordberg H.P."/>
            <person name="Cantor M.N."/>
            <person name="Hua S.X."/>
        </authorList>
    </citation>
    <scope>NUCLEOTIDE SEQUENCE [LARGE SCALE GENOMIC DNA]</scope>
    <source>
        <strain evidence="2 3">Ve08.2h10</strain>
    </source>
</reference>
<evidence type="ECO:0000313" key="2">
    <source>
        <dbReference type="EMBL" id="KIK79409.1"/>
    </source>
</evidence>
<feature type="non-terminal residue" evidence="2">
    <location>
        <position position="1"/>
    </location>
</feature>
<feature type="region of interest" description="Disordered" evidence="1">
    <location>
        <begin position="1"/>
        <end position="22"/>
    </location>
</feature>